<keyword evidence="2" id="KW-1185">Reference proteome</keyword>
<organism evidence="1 2">
    <name type="scientific">Cellvibrio japonicus (strain Ueda107)</name>
    <name type="common">Pseudomonas fluorescens subsp. cellulosa</name>
    <dbReference type="NCBI Taxonomy" id="498211"/>
    <lineage>
        <taxon>Bacteria</taxon>
        <taxon>Pseudomonadati</taxon>
        <taxon>Pseudomonadota</taxon>
        <taxon>Gammaproteobacteria</taxon>
        <taxon>Cellvibrionales</taxon>
        <taxon>Cellvibrionaceae</taxon>
        <taxon>Cellvibrio</taxon>
    </lineage>
</organism>
<dbReference type="EMBL" id="CP000934">
    <property type="protein sequence ID" value="ACE82793.1"/>
    <property type="molecule type" value="Genomic_DNA"/>
</dbReference>
<dbReference type="OrthoDB" id="8715852at2"/>
<gene>
    <name evidence="1" type="ordered locus">CJA_3669</name>
</gene>
<protein>
    <submittedName>
        <fullName evidence="1">Uncharacterized protein</fullName>
    </submittedName>
</protein>
<evidence type="ECO:0000313" key="1">
    <source>
        <dbReference type="EMBL" id="ACE82793.1"/>
    </source>
</evidence>
<accession>B3PHS7</accession>
<proteinExistence type="predicted"/>
<dbReference type="AlphaFoldDB" id="B3PHS7"/>
<dbReference type="Proteomes" id="UP000001036">
    <property type="component" value="Chromosome"/>
</dbReference>
<dbReference type="KEGG" id="cja:CJA_3669"/>
<sequence length="277" mass="31071">MAQYVVLVRVNIQHDFFSDGICRNLEFQATAATKKMLNSYRLLLKPTRSGFDILADADWGFEPDETLRLHIEAYAGDSYFALYTEEIQTLDGMRCYRIENITGDNSGLALQEITAREYRSGNEGPTPAGPGVLKKPVIGFEVAIEHQALGIFDVQQRESLLAAPAVQLQLHARAFHWKYYFFGELANLDTEIHDLYSPSPVVFDLCDEAVPDSGKAFLSQQSIVMSDVPKQRFQLKEKTSPGRVLIKRLPNAGLGWIAKSRNLAGQQILVAEIYVNQ</sequence>
<evidence type="ECO:0000313" key="2">
    <source>
        <dbReference type="Proteomes" id="UP000001036"/>
    </source>
</evidence>
<dbReference type="HOGENOM" id="CLU_996962_0_0_6"/>
<name>B3PHS7_CELJU</name>
<dbReference type="RefSeq" id="WP_012489243.1">
    <property type="nucleotide sequence ID" value="NC_010995.1"/>
</dbReference>
<reference evidence="1 2" key="1">
    <citation type="journal article" date="2008" name="J. Bacteriol.">
        <title>Insights into plant cell wall degradation from the genome sequence of the soil bacterium Cellvibrio japonicus.</title>
        <authorList>
            <person name="Deboy R.T."/>
            <person name="Mongodin E.F."/>
            <person name="Fouts D.E."/>
            <person name="Tailford L.E."/>
            <person name="Khouri H."/>
            <person name="Emerson J.B."/>
            <person name="Mohamoud Y."/>
            <person name="Watkins K."/>
            <person name="Henrissat B."/>
            <person name="Gilbert H.J."/>
            <person name="Nelson K.E."/>
        </authorList>
    </citation>
    <scope>NUCLEOTIDE SEQUENCE [LARGE SCALE GENOMIC DNA]</scope>
    <source>
        <strain evidence="1 2">Ueda107</strain>
    </source>
</reference>
<dbReference type="eggNOG" id="ENOG50318J5">
    <property type="taxonomic scope" value="Bacteria"/>
</dbReference>
<dbReference type="STRING" id="498211.CJA_3669"/>